<dbReference type="SUPFAM" id="SSF51679">
    <property type="entry name" value="Bacterial luciferase-like"/>
    <property type="match status" value="1"/>
</dbReference>
<feature type="non-terminal residue" evidence="1">
    <location>
        <position position="1"/>
    </location>
</feature>
<sequence length="160" mass="17991">AAFGRQERMTVGGRRVQVILAKNPAGLNEVLRTITAGGDVWVDEDEEKAQAEMGSLLRYLYHEQLGGWGFFTNPVTKKPVFFDQPQVLNNIVEAAVSLAMIGRPETIIGKLRQRLQASPLANHVFCRVRFDGLPQSHLHRCMELLAKEVMPHFQGAEVRR</sequence>
<dbReference type="EMBL" id="LAZR01049701">
    <property type="protein sequence ID" value="KKK89028.1"/>
    <property type="molecule type" value="Genomic_DNA"/>
</dbReference>
<proteinExistence type="predicted"/>
<evidence type="ECO:0000313" key="1">
    <source>
        <dbReference type="EMBL" id="KKK89028.1"/>
    </source>
</evidence>
<reference evidence="1" key="1">
    <citation type="journal article" date="2015" name="Nature">
        <title>Complex archaea that bridge the gap between prokaryotes and eukaryotes.</title>
        <authorList>
            <person name="Spang A."/>
            <person name="Saw J.H."/>
            <person name="Jorgensen S.L."/>
            <person name="Zaremba-Niedzwiedzka K."/>
            <person name="Martijn J."/>
            <person name="Lind A.E."/>
            <person name="van Eijk R."/>
            <person name="Schleper C."/>
            <person name="Guy L."/>
            <person name="Ettema T.J."/>
        </authorList>
    </citation>
    <scope>NUCLEOTIDE SEQUENCE</scope>
</reference>
<name>A0A0F8Z5J8_9ZZZZ</name>
<comment type="caution">
    <text evidence="1">The sequence shown here is derived from an EMBL/GenBank/DDBJ whole genome shotgun (WGS) entry which is preliminary data.</text>
</comment>
<dbReference type="AlphaFoldDB" id="A0A0F8Z5J8"/>
<dbReference type="InterPro" id="IPR036661">
    <property type="entry name" value="Luciferase-like_sf"/>
</dbReference>
<accession>A0A0F8Z5J8</accession>
<dbReference type="GO" id="GO:0016705">
    <property type="term" value="F:oxidoreductase activity, acting on paired donors, with incorporation or reduction of molecular oxygen"/>
    <property type="evidence" value="ECO:0007669"/>
    <property type="project" value="InterPro"/>
</dbReference>
<dbReference type="Gene3D" id="3.20.20.30">
    <property type="entry name" value="Luciferase-like domain"/>
    <property type="match status" value="1"/>
</dbReference>
<protein>
    <submittedName>
        <fullName evidence="1">Uncharacterized protein</fullName>
    </submittedName>
</protein>
<gene>
    <name evidence="1" type="ORF">LCGC14_2737250</name>
</gene>
<organism evidence="1">
    <name type="scientific">marine sediment metagenome</name>
    <dbReference type="NCBI Taxonomy" id="412755"/>
    <lineage>
        <taxon>unclassified sequences</taxon>
        <taxon>metagenomes</taxon>
        <taxon>ecological metagenomes</taxon>
    </lineage>
</organism>